<evidence type="ECO:0000256" key="1">
    <source>
        <dbReference type="SAM" id="SignalP"/>
    </source>
</evidence>
<dbReference type="Proteomes" id="UP001230496">
    <property type="component" value="Chromosome"/>
</dbReference>
<name>A0AA51N9T9_9BACT</name>
<feature type="signal peptide" evidence="1">
    <location>
        <begin position="1"/>
        <end position="22"/>
    </location>
</feature>
<feature type="chain" id="PRO_5041356408" description="Conjugal transfer protein" evidence="1">
    <location>
        <begin position="23"/>
        <end position="322"/>
    </location>
</feature>
<dbReference type="AlphaFoldDB" id="A0AA51N9T9"/>
<protein>
    <recommendedName>
        <fullName evidence="4">Conjugal transfer protein</fullName>
    </recommendedName>
</protein>
<organism evidence="2 3">
    <name type="scientific">Marivirga salinarum</name>
    <dbReference type="NCBI Taxonomy" id="3059078"/>
    <lineage>
        <taxon>Bacteria</taxon>
        <taxon>Pseudomonadati</taxon>
        <taxon>Bacteroidota</taxon>
        <taxon>Cytophagia</taxon>
        <taxon>Cytophagales</taxon>
        <taxon>Marivirgaceae</taxon>
        <taxon>Marivirga</taxon>
    </lineage>
</organism>
<evidence type="ECO:0000313" key="2">
    <source>
        <dbReference type="EMBL" id="WMN11481.1"/>
    </source>
</evidence>
<proteinExistence type="predicted"/>
<dbReference type="EMBL" id="CP129971">
    <property type="protein sequence ID" value="WMN11481.1"/>
    <property type="molecule type" value="Genomic_DNA"/>
</dbReference>
<keyword evidence="1" id="KW-0732">Signal</keyword>
<dbReference type="RefSeq" id="WP_308348759.1">
    <property type="nucleotide sequence ID" value="NZ_CP129971.1"/>
</dbReference>
<evidence type="ECO:0000313" key="3">
    <source>
        <dbReference type="Proteomes" id="UP001230496"/>
    </source>
</evidence>
<evidence type="ECO:0008006" key="4">
    <source>
        <dbReference type="Google" id="ProtNLM"/>
    </source>
</evidence>
<dbReference type="KEGG" id="msaa:QYS49_38510"/>
<sequence length="322" mass="37105">MKTFLSLTIFLLMICNSFSINAQSDPTGNLFFCRANADMGKIIPIDDKVIIRPERASFLVLANPNGLIEDTIKMKKEWGAIMGVVPTSDSTFSVALGAHGFKVLIKNNQFSIQEEIPAEFFIKEYQTGMKIPIRDYIIGITPNTNAPRKHSIYQFALIHKKDSQLIILNEPLPLKSRYYQGMSHLVDYYVANNNLIINHSEANSLIIHDLENAQTTIKNFPEIEDKKKEIWYAIVDNANDDFYLIRNRKKELNEVYSYNLASNELRFILSTTQHISSINESRAFYREKDEEGDICFYFIDLKQKEEAKSEILKLDEVVIKKK</sequence>
<reference evidence="2 3" key="1">
    <citation type="submission" date="2023-08" db="EMBL/GenBank/DDBJ databases">
        <title>Comparative genomics and taxonomic characterization of three novel marine species of genus Marivirga.</title>
        <authorList>
            <person name="Muhammad N."/>
            <person name="Kim S.-G."/>
        </authorList>
    </citation>
    <scope>NUCLEOTIDE SEQUENCE [LARGE SCALE GENOMIC DNA]</scope>
    <source>
        <strain evidence="2 3">BDSF4-3</strain>
    </source>
</reference>
<keyword evidence="3" id="KW-1185">Reference proteome</keyword>
<gene>
    <name evidence="2" type="ORF">QYS49_38510</name>
</gene>
<accession>A0AA51N9T9</accession>